<dbReference type="PROSITE" id="PS50158">
    <property type="entry name" value="ZF_CCHC"/>
    <property type="match status" value="1"/>
</dbReference>
<sequence length="218" mass="24691">MKGIENAGMQGDVLDLEEFPAQHEDNTDKKLVGRVLTEKVLNTITVHKTILNIWGDPQGLGIINAGPNSFILNFKSPEEARRASNLSIDEVNCNQLPIWIQIHELSYDKIHIKNAEKIGAIVGRVISAEDPLVEGNKLRSFLRVRVEINVQTPLKIGFWFKRNDGSHSWAEFKYEKLYDYCYKCGRIGHNKRACGTELVRSLVTQKFLDMGLNSQLQG</sequence>
<gene>
    <name evidence="3" type="ORF">Ahy_A06g026743</name>
</gene>
<reference evidence="3 4" key="1">
    <citation type="submission" date="2019-01" db="EMBL/GenBank/DDBJ databases">
        <title>Sequencing of cultivated peanut Arachis hypogaea provides insights into genome evolution and oil improvement.</title>
        <authorList>
            <person name="Chen X."/>
        </authorList>
    </citation>
    <scope>NUCLEOTIDE SEQUENCE [LARGE SCALE GENOMIC DNA]</scope>
    <source>
        <strain evidence="4">cv. Fuhuasheng</strain>
        <tissue evidence="3">Leaves</tissue>
    </source>
</reference>
<accession>A0A445CLG5</accession>
<proteinExistence type="predicted"/>
<evidence type="ECO:0000313" key="3">
    <source>
        <dbReference type="EMBL" id="RYR51764.1"/>
    </source>
</evidence>
<dbReference type="GO" id="GO:0008270">
    <property type="term" value="F:zinc ion binding"/>
    <property type="evidence" value="ECO:0007669"/>
    <property type="project" value="UniProtKB-KW"/>
</dbReference>
<organism evidence="3 4">
    <name type="scientific">Arachis hypogaea</name>
    <name type="common">Peanut</name>
    <dbReference type="NCBI Taxonomy" id="3818"/>
    <lineage>
        <taxon>Eukaryota</taxon>
        <taxon>Viridiplantae</taxon>
        <taxon>Streptophyta</taxon>
        <taxon>Embryophyta</taxon>
        <taxon>Tracheophyta</taxon>
        <taxon>Spermatophyta</taxon>
        <taxon>Magnoliopsida</taxon>
        <taxon>eudicotyledons</taxon>
        <taxon>Gunneridae</taxon>
        <taxon>Pentapetalae</taxon>
        <taxon>rosids</taxon>
        <taxon>fabids</taxon>
        <taxon>Fabales</taxon>
        <taxon>Fabaceae</taxon>
        <taxon>Papilionoideae</taxon>
        <taxon>50 kb inversion clade</taxon>
        <taxon>dalbergioids sensu lato</taxon>
        <taxon>Dalbergieae</taxon>
        <taxon>Pterocarpus clade</taxon>
        <taxon>Arachis</taxon>
    </lineage>
</organism>
<dbReference type="AlphaFoldDB" id="A0A445CLG5"/>
<keyword evidence="1" id="KW-0862">Zinc</keyword>
<dbReference type="STRING" id="3818.A0A445CLG5"/>
<keyword evidence="1" id="KW-0863">Zinc-finger</keyword>
<evidence type="ECO:0000256" key="1">
    <source>
        <dbReference type="PROSITE-ProRule" id="PRU00047"/>
    </source>
</evidence>
<dbReference type="InterPro" id="IPR040256">
    <property type="entry name" value="At4g02000-like"/>
</dbReference>
<protein>
    <recommendedName>
        <fullName evidence="2">CCHC-type domain-containing protein</fullName>
    </recommendedName>
</protein>
<dbReference type="PANTHER" id="PTHR31286">
    <property type="entry name" value="GLYCINE-RICH CELL WALL STRUCTURAL PROTEIN 1.8-LIKE"/>
    <property type="match status" value="1"/>
</dbReference>
<dbReference type="PANTHER" id="PTHR31286:SF178">
    <property type="entry name" value="DUF4283 DOMAIN-CONTAINING PROTEIN"/>
    <property type="match status" value="1"/>
</dbReference>
<comment type="caution">
    <text evidence="3">The sequence shown here is derived from an EMBL/GenBank/DDBJ whole genome shotgun (WGS) entry which is preliminary data.</text>
</comment>
<dbReference type="Proteomes" id="UP000289738">
    <property type="component" value="Chromosome A06"/>
</dbReference>
<dbReference type="Pfam" id="PF14392">
    <property type="entry name" value="zf-CCHC_4"/>
    <property type="match status" value="1"/>
</dbReference>
<dbReference type="InterPro" id="IPR001878">
    <property type="entry name" value="Znf_CCHC"/>
</dbReference>
<feature type="domain" description="CCHC-type" evidence="2">
    <location>
        <begin position="181"/>
        <end position="194"/>
    </location>
</feature>
<evidence type="ECO:0000259" key="2">
    <source>
        <dbReference type="PROSITE" id="PS50158"/>
    </source>
</evidence>
<dbReference type="GO" id="GO:0003676">
    <property type="term" value="F:nucleic acid binding"/>
    <property type="evidence" value="ECO:0007669"/>
    <property type="project" value="InterPro"/>
</dbReference>
<evidence type="ECO:0000313" key="4">
    <source>
        <dbReference type="Proteomes" id="UP000289738"/>
    </source>
</evidence>
<keyword evidence="4" id="KW-1185">Reference proteome</keyword>
<name>A0A445CLG5_ARAHY</name>
<keyword evidence="1" id="KW-0479">Metal-binding</keyword>
<dbReference type="EMBL" id="SDMP01000006">
    <property type="protein sequence ID" value="RYR51764.1"/>
    <property type="molecule type" value="Genomic_DNA"/>
</dbReference>
<dbReference type="InterPro" id="IPR025836">
    <property type="entry name" value="Zn_knuckle_CX2CX4HX4C"/>
</dbReference>